<dbReference type="Proteomes" id="UP000183832">
    <property type="component" value="Unassembled WGS sequence"/>
</dbReference>
<evidence type="ECO:0000313" key="2">
    <source>
        <dbReference type="Proteomes" id="UP000183832"/>
    </source>
</evidence>
<dbReference type="AlphaFoldDB" id="A0A1J1IRB8"/>
<gene>
    <name evidence="1" type="ORF">CLUMA_CG015649</name>
</gene>
<organism evidence="1 2">
    <name type="scientific">Clunio marinus</name>
    <dbReference type="NCBI Taxonomy" id="568069"/>
    <lineage>
        <taxon>Eukaryota</taxon>
        <taxon>Metazoa</taxon>
        <taxon>Ecdysozoa</taxon>
        <taxon>Arthropoda</taxon>
        <taxon>Hexapoda</taxon>
        <taxon>Insecta</taxon>
        <taxon>Pterygota</taxon>
        <taxon>Neoptera</taxon>
        <taxon>Endopterygota</taxon>
        <taxon>Diptera</taxon>
        <taxon>Nematocera</taxon>
        <taxon>Chironomoidea</taxon>
        <taxon>Chironomidae</taxon>
        <taxon>Clunio</taxon>
    </lineage>
</organism>
<proteinExistence type="predicted"/>
<protein>
    <submittedName>
        <fullName evidence="1">CLUMA_CG015649, isoform A</fullName>
    </submittedName>
</protein>
<accession>A0A1J1IRB8</accession>
<name>A0A1J1IRB8_9DIPT</name>
<dbReference type="EMBL" id="CVRI01000057">
    <property type="protein sequence ID" value="CRL02100.1"/>
    <property type="molecule type" value="Genomic_DNA"/>
</dbReference>
<reference evidence="1 2" key="1">
    <citation type="submission" date="2015-04" db="EMBL/GenBank/DDBJ databases">
        <authorList>
            <person name="Syromyatnikov M.Y."/>
            <person name="Popov V.N."/>
        </authorList>
    </citation>
    <scope>NUCLEOTIDE SEQUENCE [LARGE SCALE GENOMIC DNA]</scope>
</reference>
<keyword evidence="2" id="KW-1185">Reference proteome</keyword>
<evidence type="ECO:0000313" key="1">
    <source>
        <dbReference type="EMBL" id="CRL02100.1"/>
    </source>
</evidence>
<sequence length="80" mass="9338">MIRDFIELPWLSKPCQRQWPIIRESCLRTWGWRYRHMLVGVTVFIVLAEHGGSHSLIGEAKHEHKVSFNGFPESPPLQIS</sequence>